<evidence type="ECO:0000313" key="2">
    <source>
        <dbReference type="Proteomes" id="UP000027153"/>
    </source>
</evidence>
<dbReference type="PATRIC" id="fig|1392998.3.peg.1689"/>
<dbReference type="Pfam" id="PF04007">
    <property type="entry name" value="DUF354"/>
    <property type="match status" value="1"/>
</dbReference>
<gene>
    <name evidence="1" type="ORF">ANME2D_01688</name>
</gene>
<dbReference type="PANTHER" id="PTHR39662:SF1">
    <property type="entry name" value="DUF354 DOMAIN-CONTAINING PROTEIN"/>
    <property type="match status" value="1"/>
</dbReference>
<name>A0A062V6R4_9EURY</name>
<comment type="caution">
    <text evidence="1">The sequence shown here is derived from an EMBL/GenBank/DDBJ whole genome shotgun (WGS) entry which is preliminary data.</text>
</comment>
<evidence type="ECO:0000313" key="1">
    <source>
        <dbReference type="EMBL" id="KCZ72283.1"/>
    </source>
</evidence>
<dbReference type="PANTHER" id="PTHR39662">
    <property type="entry name" value="DUF354 DOMAIN-CONTAINING PROTEIN-RELATED"/>
    <property type="match status" value="1"/>
</dbReference>
<evidence type="ECO:0008006" key="3">
    <source>
        <dbReference type="Google" id="ProtNLM"/>
    </source>
</evidence>
<organism evidence="1 2">
    <name type="scientific">Candidatus Methanoperedens nitratireducens</name>
    <dbReference type="NCBI Taxonomy" id="1392998"/>
    <lineage>
        <taxon>Archaea</taxon>
        <taxon>Methanobacteriati</taxon>
        <taxon>Methanobacteriota</taxon>
        <taxon>Stenosarchaea group</taxon>
        <taxon>Methanomicrobia</taxon>
        <taxon>Methanosarcinales</taxon>
        <taxon>ANME-2 cluster</taxon>
        <taxon>Candidatus Methanoperedentaceae</taxon>
        <taxon>Candidatus Methanoperedens</taxon>
    </lineage>
</organism>
<sequence length="362" mass="41508">MRIFVDIGHPAHVHVLKNLLWVLQRNNHEIKITTRDKEITIYLLDHYGFNYENLGKNKKGLFNKAVGLVEFDYKLFKIARSFNPDIFVGVGSIYAAHVAALMRKPCILFDDTENSTEQYMLYAPFVTVVCTPACFKKDLGSKQIRYPGYHELTYLHPNHFTPDPDVLDRLGLSEDEKLILVRFVSWGASHDIKDKGFDKPVDIVKRLEQYGRVVITSERGLPEELIAYRMNLPPENIHHLMYYASLYIGESATMASESAILGTPAVFVSTSRRGYTDEQEENYGLVYTFSDPVQGQIQALDKAIELLSEKNLKREWARRRDIMLSERIDVTAFMVDLIEGYPDSLTQVLKKYECSVNGGLPR</sequence>
<dbReference type="InterPro" id="IPR007152">
    <property type="entry name" value="DUF354"/>
</dbReference>
<protein>
    <recommendedName>
        <fullName evidence="3">DUF354 domain-containing protein</fullName>
    </recommendedName>
</protein>
<dbReference type="Proteomes" id="UP000027153">
    <property type="component" value="Unassembled WGS sequence"/>
</dbReference>
<reference evidence="1 2" key="1">
    <citation type="journal article" date="2013" name="Nature">
        <title>Anaerobic oxidation of methane coupled to nitrate reduction in a novel archaeal lineage.</title>
        <authorList>
            <person name="Haroon M.F."/>
            <person name="Hu S."/>
            <person name="Shi Y."/>
            <person name="Imelfort M."/>
            <person name="Keller J."/>
            <person name="Hugenholtz P."/>
            <person name="Yuan Z."/>
            <person name="Tyson G.W."/>
        </authorList>
    </citation>
    <scope>NUCLEOTIDE SEQUENCE [LARGE SCALE GENOMIC DNA]</scope>
    <source>
        <strain evidence="1 2">ANME-2d</strain>
    </source>
</reference>
<dbReference type="PIRSF" id="PIRSF005357">
    <property type="entry name" value="UCP005357"/>
    <property type="match status" value="1"/>
</dbReference>
<proteinExistence type="predicted"/>
<dbReference type="AlphaFoldDB" id="A0A062V6R4"/>
<dbReference type="OrthoDB" id="185087at2157"/>
<keyword evidence="2" id="KW-1185">Reference proteome</keyword>
<accession>A0A062V6R4</accession>
<dbReference type="RefSeq" id="WP_048090388.1">
    <property type="nucleotide sequence ID" value="NZ_JMIY01000003.1"/>
</dbReference>
<dbReference type="EMBL" id="JMIY01000003">
    <property type="protein sequence ID" value="KCZ72283.1"/>
    <property type="molecule type" value="Genomic_DNA"/>
</dbReference>
<dbReference type="SUPFAM" id="SSF53756">
    <property type="entry name" value="UDP-Glycosyltransferase/glycogen phosphorylase"/>
    <property type="match status" value="1"/>
</dbReference>